<name>A0ABY4HGT4_9BACI</name>
<dbReference type="Proteomes" id="UP000830326">
    <property type="component" value="Chromosome"/>
</dbReference>
<evidence type="ECO:0000256" key="1">
    <source>
        <dbReference type="SAM" id="Phobius"/>
    </source>
</evidence>
<proteinExistence type="predicted"/>
<evidence type="ECO:0000313" key="3">
    <source>
        <dbReference type="Proteomes" id="UP000830326"/>
    </source>
</evidence>
<keyword evidence="1" id="KW-0812">Transmembrane</keyword>
<keyword evidence="1" id="KW-0472">Membrane</keyword>
<gene>
    <name evidence="2" type="ORF">MUO15_09105</name>
</gene>
<dbReference type="EMBL" id="CP095075">
    <property type="protein sequence ID" value="UOR13587.1"/>
    <property type="molecule type" value="Genomic_DNA"/>
</dbReference>
<accession>A0ABY4HGT4</accession>
<feature type="transmembrane region" description="Helical" evidence="1">
    <location>
        <begin position="33"/>
        <end position="55"/>
    </location>
</feature>
<dbReference type="Pfam" id="PF17370">
    <property type="entry name" value="DUF5392"/>
    <property type="match status" value="1"/>
</dbReference>
<protein>
    <submittedName>
        <fullName evidence="2">YwnF family protein</fullName>
    </submittedName>
</protein>
<evidence type="ECO:0000313" key="2">
    <source>
        <dbReference type="EMBL" id="UOR13587.1"/>
    </source>
</evidence>
<organism evidence="2 3">
    <name type="scientific">Halobacillus amylolyticus</name>
    <dbReference type="NCBI Taxonomy" id="2932259"/>
    <lineage>
        <taxon>Bacteria</taxon>
        <taxon>Bacillati</taxon>
        <taxon>Bacillota</taxon>
        <taxon>Bacilli</taxon>
        <taxon>Bacillales</taxon>
        <taxon>Bacillaceae</taxon>
        <taxon>Halobacillus</taxon>
    </lineage>
</organism>
<dbReference type="RefSeq" id="WP_245035233.1">
    <property type="nucleotide sequence ID" value="NZ_CP095075.1"/>
</dbReference>
<sequence>MNFSKTDMPGFVNRELERIQEIILPMVKKVSKYTLGSFPLIAISVINLFSLVFIVPGHMSSMFTIGFYALIGAVGMALYKEARHQKKEMKKRSTDYIMERIRKSEVMSDRGKEKYMTLIKDNRLQTMNYFIKF</sequence>
<keyword evidence="1" id="KW-1133">Transmembrane helix</keyword>
<keyword evidence="3" id="KW-1185">Reference proteome</keyword>
<feature type="transmembrane region" description="Helical" evidence="1">
    <location>
        <begin position="61"/>
        <end position="79"/>
    </location>
</feature>
<dbReference type="InterPro" id="IPR020205">
    <property type="entry name" value="Uncharacterised_YwnF_TM"/>
</dbReference>
<reference evidence="2" key="1">
    <citation type="submission" date="2022-04" db="EMBL/GenBank/DDBJ databases">
        <title>Halobacillus sp. isolated from saltern.</title>
        <authorList>
            <person name="Won M."/>
            <person name="Lee C.-M."/>
            <person name="Woen H.-Y."/>
            <person name="Kwon S.-W."/>
        </authorList>
    </citation>
    <scope>NUCLEOTIDE SEQUENCE</scope>
    <source>
        <strain evidence="2">SSHM10-5</strain>
    </source>
</reference>